<evidence type="ECO:0000256" key="1">
    <source>
        <dbReference type="ARBA" id="ARBA00010116"/>
    </source>
</evidence>
<dbReference type="Pfam" id="PF03797">
    <property type="entry name" value="Autotransporter"/>
    <property type="match status" value="1"/>
</dbReference>
<evidence type="ECO:0000259" key="5">
    <source>
        <dbReference type="PROSITE" id="PS51208"/>
    </source>
</evidence>
<dbReference type="InterPro" id="IPR008964">
    <property type="entry name" value="Invasin/intimin_cell_adhesion"/>
</dbReference>
<dbReference type="AlphaFoldDB" id="A0A3B1AU47"/>
<dbReference type="InterPro" id="IPR003344">
    <property type="entry name" value="Big_1_dom"/>
</dbReference>
<feature type="non-terminal residue" evidence="6">
    <location>
        <position position="1"/>
    </location>
</feature>
<dbReference type="InterPro" id="IPR003644">
    <property type="entry name" value="Calx_beta"/>
</dbReference>
<dbReference type="InterPro" id="IPR013783">
    <property type="entry name" value="Ig-like_fold"/>
</dbReference>
<evidence type="ECO:0000256" key="2">
    <source>
        <dbReference type="ARBA" id="ARBA00022729"/>
    </source>
</evidence>
<dbReference type="GO" id="GO:0016020">
    <property type="term" value="C:membrane"/>
    <property type="evidence" value="ECO:0007669"/>
    <property type="project" value="InterPro"/>
</dbReference>
<feature type="domain" description="Autotransporter" evidence="5">
    <location>
        <begin position="389"/>
        <end position="635"/>
    </location>
</feature>
<dbReference type="InterPro" id="IPR038081">
    <property type="entry name" value="CalX-like_sf"/>
</dbReference>
<protein>
    <recommendedName>
        <fullName evidence="5">Autotransporter domain-containing protein</fullName>
    </recommendedName>
</protein>
<evidence type="ECO:0000256" key="3">
    <source>
        <dbReference type="ARBA" id="ARBA00022737"/>
    </source>
</evidence>
<dbReference type="SMART" id="SM00869">
    <property type="entry name" value="Autotransporter"/>
    <property type="match status" value="1"/>
</dbReference>
<dbReference type="GO" id="GO:0007154">
    <property type="term" value="P:cell communication"/>
    <property type="evidence" value="ECO:0007669"/>
    <property type="project" value="InterPro"/>
</dbReference>
<dbReference type="Pfam" id="PF02369">
    <property type="entry name" value="Big_1"/>
    <property type="match status" value="1"/>
</dbReference>
<dbReference type="SUPFAM" id="SSF49373">
    <property type="entry name" value="Invasin/intimin cell-adhesion fragments"/>
    <property type="match status" value="1"/>
</dbReference>
<feature type="non-terminal residue" evidence="6">
    <location>
        <position position="635"/>
    </location>
</feature>
<dbReference type="SUPFAM" id="SSF103515">
    <property type="entry name" value="Autotransporter"/>
    <property type="match status" value="1"/>
</dbReference>
<comment type="similarity">
    <text evidence="1">Belongs to the intimin/invasin family.</text>
</comment>
<keyword evidence="4" id="KW-0106">Calcium</keyword>
<dbReference type="PROSITE" id="PS51208">
    <property type="entry name" value="AUTOTRANSPORTER"/>
    <property type="match status" value="1"/>
</dbReference>
<accession>A0A3B1AU47</accession>
<dbReference type="InterPro" id="IPR005546">
    <property type="entry name" value="Autotransporte_beta"/>
</dbReference>
<dbReference type="InterPro" id="IPR036709">
    <property type="entry name" value="Autotransporte_beta_dom_sf"/>
</dbReference>
<sequence length="635" mass="66907">VPPSPGTIQFSSANYQVSEEDGQAAITVTRTGGSAGELLARVSAGGEGDTATTADYSFPSSEASDVLRWSDGDMAVKTLYLDIVADSLVEGDETLTLQLQDLSLQELAGSKKNAAAERVGNVQTNAVGSLSRATLTIQDSTIDPSAVDQLTRFSGNYQRGALGDALTPFVITAVDASGNPVAGVSVDWEVQPAAGGSLQRTTVTDTSGRSSNTLTLNTSNRLRVKATVGSNSTDITSMSSDNPVSVTFVVNGGIAEQPGLSENQRSVARAMDSMCPALEEMKKTEEVLSAGQEDLLKTCRRLRNDVVATNLDLLAHEEVSAQGRVVIETAKLQSASIHRRLTALRAGARGVSLSGLTINMDGQTLPESVVSALFGSGARGGSAGEEAQGIASRWGAFINANVIIGDRDKTDRGTGFDFRARGVTAGADYRLSDALVVGSALGYASKDSDFKGDAGNLEMASWHLSAYGSYYRSERFYLDGLVRLGRNSIDTDRRINLPGDPLQEGVGSTTGWEYAASLSGGYEYSRNALTAGPYGRLGFIQTSIDGYTESASNPGGTGAGSILAIDDQDVDSITAVLGGQVTYAISARSAVYLLQLNGEWEHEFTDNSRAIAAQFVYDPTRTSFDIRSDNPDRNY</sequence>
<evidence type="ECO:0000256" key="4">
    <source>
        <dbReference type="ARBA" id="ARBA00022837"/>
    </source>
</evidence>
<gene>
    <name evidence="6" type="ORF">MNBD_GAMMA20-728</name>
</gene>
<dbReference type="Gene3D" id="2.60.40.10">
    <property type="entry name" value="Immunoglobulins"/>
    <property type="match status" value="1"/>
</dbReference>
<keyword evidence="2" id="KW-0732">Signal</keyword>
<dbReference type="Pfam" id="PF03160">
    <property type="entry name" value="Calx-beta"/>
    <property type="match status" value="1"/>
</dbReference>
<reference evidence="6" key="1">
    <citation type="submission" date="2018-06" db="EMBL/GenBank/DDBJ databases">
        <authorList>
            <person name="Zhirakovskaya E."/>
        </authorList>
    </citation>
    <scope>NUCLEOTIDE SEQUENCE</scope>
</reference>
<evidence type="ECO:0000313" key="6">
    <source>
        <dbReference type="EMBL" id="VAW97524.1"/>
    </source>
</evidence>
<dbReference type="Gene3D" id="2.40.128.130">
    <property type="entry name" value="Autotransporter beta-domain"/>
    <property type="match status" value="1"/>
</dbReference>
<dbReference type="EMBL" id="UOFU01000121">
    <property type="protein sequence ID" value="VAW97524.1"/>
    <property type="molecule type" value="Genomic_DNA"/>
</dbReference>
<dbReference type="Gene3D" id="2.60.40.2030">
    <property type="match status" value="1"/>
</dbReference>
<dbReference type="SUPFAM" id="SSF141072">
    <property type="entry name" value="CalX-like"/>
    <property type="match status" value="1"/>
</dbReference>
<name>A0A3B1AU47_9ZZZZ</name>
<organism evidence="6">
    <name type="scientific">hydrothermal vent metagenome</name>
    <dbReference type="NCBI Taxonomy" id="652676"/>
    <lineage>
        <taxon>unclassified sequences</taxon>
        <taxon>metagenomes</taxon>
        <taxon>ecological metagenomes</taxon>
    </lineage>
</organism>
<proteinExistence type="inferred from homology"/>
<keyword evidence="3" id="KW-0677">Repeat</keyword>
<dbReference type="SMART" id="SM00237">
    <property type="entry name" value="Calx_beta"/>
    <property type="match status" value="1"/>
</dbReference>